<protein>
    <submittedName>
        <fullName evidence="2">Outer membrane protein slp</fullName>
    </submittedName>
</protein>
<dbReference type="InterPro" id="IPR004658">
    <property type="entry name" value="OMP_Slp"/>
</dbReference>
<dbReference type="GO" id="GO:0019867">
    <property type="term" value="C:outer membrane"/>
    <property type="evidence" value="ECO:0007669"/>
    <property type="project" value="InterPro"/>
</dbReference>
<feature type="signal peptide" evidence="1">
    <location>
        <begin position="1"/>
        <end position="22"/>
    </location>
</feature>
<evidence type="ECO:0000313" key="2">
    <source>
        <dbReference type="EMBL" id="QFT26748.1"/>
    </source>
</evidence>
<keyword evidence="3" id="KW-1185">Reference proteome</keyword>
<dbReference type="PROSITE" id="PS51257">
    <property type="entry name" value="PROKAR_LIPOPROTEIN"/>
    <property type="match status" value="1"/>
</dbReference>
<dbReference type="NCBIfam" id="TIGR00752">
    <property type="entry name" value="slp"/>
    <property type="match status" value="1"/>
</dbReference>
<dbReference type="PANTHER" id="PTHR37530">
    <property type="entry name" value="OUTER MEMBRANE PROTEIN SLP"/>
    <property type="match status" value="1"/>
</dbReference>
<dbReference type="AlphaFoldDB" id="A0A5P9CKB1"/>
<feature type="chain" id="PRO_5024975855" evidence="1">
    <location>
        <begin position="23"/>
        <end position="185"/>
    </location>
</feature>
<evidence type="ECO:0000313" key="3">
    <source>
        <dbReference type="Proteomes" id="UP000326936"/>
    </source>
</evidence>
<name>A0A5P9CKB1_9VIBR</name>
<dbReference type="Pfam" id="PF03843">
    <property type="entry name" value="Slp"/>
    <property type="match status" value="1"/>
</dbReference>
<accession>A0A5P9CKB1</accession>
<proteinExistence type="predicted"/>
<organism evidence="2 3">
    <name type="scientific">Vibrio aquimaris</name>
    <dbReference type="NCBI Taxonomy" id="2587862"/>
    <lineage>
        <taxon>Bacteria</taxon>
        <taxon>Pseudomonadati</taxon>
        <taxon>Pseudomonadota</taxon>
        <taxon>Gammaproteobacteria</taxon>
        <taxon>Vibrionales</taxon>
        <taxon>Vibrionaceae</taxon>
        <taxon>Vibrio</taxon>
    </lineage>
</organism>
<reference evidence="2 3" key="1">
    <citation type="submission" date="2019-10" db="EMBL/GenBank/DDBJ databases">
        <title>Complete genome sequence of Vibrio sp. strain THAF100, isolated from non-filtered water from the water column of tank 6 of a marine aquarium containing stony-coral fragments. Water maintained at 26 degree C.</title>
        <authorList>
            <person name="Ruckert C."/>
            <person name="Franco A."/>
            <person name="Kalinowski J."/>
            <person name="Glaeser S."/>
        </authorList>
    </citation>
    <scope>NUCLEOTIDE SEQUENCE [LARGE SCALE GENOMIC DNA]</scope>
    <source>
        <strain evidence="2 3">THAF100</strain>
    </source>
</reference>
<dbReference type="RefSeq" id="WP_152430843.1">
    <property type="nucleotide sequence ID" value="NZ_CBCSDK010000019.1"/>
</dbReference>
<dbReference type="EMBL" id="CP045350">
    <property type="protein sequence ID" value="QFT26748.1"/>
    <property type="molecule type" value="Genomic_DNA"/>
</dbReference>
<keyword evidence="1" id="KW-0732">Signal</keyword>
<gene>
    <name evidence="2" type="primary">slp</name>
    <name evidence="2" type="ORF">FIV01_09940</name>
</gene>
<dbReference type="OrthoDB" id="5295757at2"/>
<dbReference type="PANTHER" id="PTHR37530:SF1">
    <property type="entry name" value="OUTER MEMBRANE PROTEIN SLP"/>
    <property type="match status" value="1"/>
</dbReference>
<dbReference type="Proteomes" id="UP000326936">
    <property type="component" value="Chromosome"/>
</dbReference>
<sequence length="185" mass="20754" precursor="true">MQSNVFKCSVLTLLIIALSACSTLPEDLVSTNPNVQTSYSNWRESLDVTQELRLGGVIAHVTNLKDTTRVEVVNLPIGSSGKPDINQEPQGRFVAYIQGFADPVKLSEGRLITLIGDNGDKETAPVGDYSYEFPVMKVKSYHLWKIEERVIIHNDFGPYRYSCRSLYCREITRGTRQGVVIQEVK</sequence>
<evidence type="ECO:0000256" key="1">
    <source>
        <dbReference type="SAM" id="SignalP"/>
    </source>
</evidence>
<dbReference type="PIRSF" id="PIRSF004982">
    <property type="entry name" value="SlP"/>
    <property type="match status" value="1"/>
</dbReference>
<dbReference type="KEGG" id="vaq:FIV01_09940"/>